<dbReference type="PROSITE" id="PS51257">
    <property type="entry name" value="PROKAR_LIPOPROTEIN"/>
    <property type="match status" value="1"/>
</dbReference>
<keyword evidence="3" id="KW-1015">Disulfide bond</keyword>
<protein>
    <submittedName>
        <fullName evidence="6">TlpA family protein disulfide reductase</fullName>
    </submittedName>
</protein>
<evidence type="ECO:0000256" key="4">
    <source>
        <dbReference type="ARBA" id="ARBA00023284"/>
    </source>
</evidence>
<dbReference type="InterPro" id="IPR036249">
    <property type="entry name" value="Thioredoxin-like_sf"/>
</dbReference>
<dbReference type="GO" id="GO:0017004">
    <property type="term" value="P:cytochrome complex assembly"/>
    <property type="evidence" value="ECO:0007669"/>
    <property type="project" value="UniProtKB-KW"/>
</dbReference>
<organism evidence="6 7">
    <name type="scientific">Xiashengella succiniciproducens</name>
    <dbReference type="NCBI Taxonomy" id="2949635"/>
    <lineage>
        <taxon>Bacteria</taxon>
        <taxon>Pseudomonadati</taxon>
        <taxon>Bacteroidota</taxon>
        <taxon>Bacteroidia</taxon>
        <taxon>Marinilabiliales</taxon>
        <taxon>Marinilabiliaceae</taxon>
        <taxon>Xiashengella</taxon>
    </lineage>
</organism>
<dbReference type="EMBL" id="CP098400">
    <property type="protein sequence ID" value="URW79551.1"/>
    <property type="molecule type" value="Genomic_DNA"/>
</dbReference>
<reference evidence="6" key="2">
    <citation type="submission" date="2022-06" db="EMBL/GenBank/DDBJ databases">
        <title>Xiashengella guii gen. nov. sp. nov., a bacterium isolated form anaerobic digestion tank.</title>
        <authorList>
            <person name="Huang H."/>
        </authorList>
    </citation>
    <scope>NUCLEOTIDE SEQUENCE</scope>
    <source>
        <strain evidence="6">Ai-910</strain>
    </source>
</reference>
<dbReference type="Proteomes" id="UP001056426">
    <property type="component" value="Chromosome"/>
</dbReference>
<dbReference type="CDD" id="cd02966">
    <property type="entry name" value="TlpA_like_family"/>
    <property type="match status" value="1"/>
</dbReference>
<reference evidence="6" key="1">
    <citation type="submission" date="2022-05" db="EMBL/GenBank/DDBJ databases">
        <authorList>
            <person name="Sun X."/>
        </authorList>
    </citation>
    <scope>NUCLEOTIDE SEQUENCE</scope>
    <source>
        <strain evidence="6">Ai-910</strain>
    </source>
</reference>
<dbReference type="PANTHER" id="PTHR42852">
    <property type="entry name" value="THIOL:DISULFIDE INTERCHANGE PROTEIN DSBE"/>
    <property type="match status" value="1"/>
</dbReference>
<dbReference type="InterPro" id="IPR013740">
    <property type="entry name" value="Redoxin"/>
</dbReference>
<dbReference type="Gene3D" id="3.40.30.10">
    <property type="entry name" value="Glutaredoxin"/>
    <property type="match status" value="1"/>
</dbReference>
<dbReference type="InterPro" id="IPR050553">
    <property type="entry name" value="Thioredoxin_ResA/DsbE_sf"/>
</dbReference>
<dbReference type="Pfam" id="PF08534">
    <property type="entry name" value="Redoxin"/>
    <property type="match status" value="1"/>
</dbReference>
<evidence type="ECO:0000256" key="1">
    <source>
        <dbReference type="ARBA" id="ARBA00004196"/>
    </source>
</evidence>
<evidence type="ECO:0000256" key="3">
    <source>
        <dbReference type="ARBA" id="ARBA00023157"/>
    </source>
</evidence>
<comment type="subcellular location">
    <subcellularLocation>
        <location evidence="1">Cell envelope</location>
    </subcellularLocation>
</comment>
<proteinExistence type="predicted"/>
<sequence length="506" mass="57041">MNSRRILLLLIPLFAACSQKPNEAQPTLPELTYNNAPAVISGKIEGYNSEMNFPELKLEKINPILEFDADKKIVINEDGTFRKEIVTGLPMLTTLKPWGTRVFLVPGNETTVTIDAASMSEADKAPDISVENKWLSNKESQAITGILKNSFSYDRAFLEVDGMSPKDFLNWIQGVNNEAAGRLDSAGITGNARVLAEAELRNMSVIYAILYRDLVEEAYFTVRNIPYEERPNHDVNPPVPDDTYYKELVQRFFSESIAYSSQFGRAADYLLDYLVLDNPENKDKTNEEKLSMFSKDIAGLTTTNTSLLQEITRARMQAQRLEEGDFLSDEEKQSLKTTFSNKAIAEFLITQNDEIKTFIESNQAATIEGVVINQVPDVDQNKVLSTIIEKYKGKVVLVDFWATWCGPCMRAMEAMKPVKAQYKGKDVVFVYLTGETSPIGAWNKTIPDIKGEHYRVTASQWRYWYKELGIEGVPTFMVFDRKGKFTAKYTGFPGAEEIEASINANL</sequence>
<dbReference type="InterPro" id="IPR013766">
    <property type="entry name" value="Thioredoxin_domain"/>
</dbReference>
<dbReference type="SUPFAM" id="SSF52833">
    <property type="entry name" value="Thioredoxin-like"/>
    <property type="match status" value="1"/>
</dbReference>
<dbReference type="RefSeq" id="WP_250723521.1">
    <property type="nucleotide sequence ID" value="NZ_CP098400.1"/>
</dbReference>
<evidence type="ECO:0000259" key="5">
    <source>
        <dbReference type="PROSITE" id="PS51352"/>
    </source>
</evidence>
<name>A0A9J6ZPR7_9BACT</name>
<dbReference type="PANTHER" id="PTHR42852:SF6">
    <property type="entry name" value="THIOL:DISULFIDE INTERCHANGE PROTEIN DSBE"/>
    <property type="match status" value="1"/>
</dbReference>
<dbReference type="AlphaFoldDB" id="A0A9J6ZPR7"/>
<dbReference type="GO" id="GO:0030313">
    <property type="term" value="C:cell envelope"/>
    <property type="evidence" value="ECO:0007669"/>
    <property type="project" value="UniProtKB-SubCell"/>
</dbReference>
<dbReference type="PROSITE" id="PS51352">
    <property type="entry name" value="THIOREDOXIN_2"/>
    <property type="match status" value="1"/>
</dbReference>
<evidence type="ECO:0000313" key="7">
    <source>
        <dbReference type="Proteomes" id="UP001056426"/>
    </source>
</evidence>
<keyword evidence="7" id="KW-1185">Reference proteome</keyword>
<accession>A0A9J6ZPR7</accession>
<evidence type="ECO:0000313" key="6">
    <source>
        <dbReference type="EMBL" id="URW79551.1"/>
    </source>
</evidence>
<keyword evidence="4" id="KW-0676">Redox-active center</keyword>
<keyword evidence="2" id="KW-0201">Cytochrome c-type biogenesis</keyword>
<gene>
    <name evidence="6" type="ORF">M9189_11880</name>
</gene>
<dbReference type="KEGG" id="alkq:M9189_11880"/>
<feature type="domain" description="Thioredoxin" evidence="5">
    <location>
        <begin position="353"/>
        <end position="506"/>
    </location>
</feature>
<evidence type="ECO:0000256" key="2">
    <source>
        <dbReference type="ARBA" id="ARBA00022748"/>
    </source>
</evidence>
<dbReference type="GO" id="GO:0016491">
    <property type="term" value="F:oxidoreductase activity"/>
    <property type="evidence" value="ECO:0007669"/>
    <property type="project" value="InterPro"/>
</dbReference>